<name>A0A0F4G4Z6_9PEZI</name>
<dbReference type="Proteomes" id="UP000033647">
    <property type="component" value="Unassembled WGS sequence"/>
</dbReference>
<accession>A0A0F4G4Z6</accession>
<keyword evidence="3" id="KW-1185">Reference proteome</keyword>
<reference evidence="2 3" key="1">
    <citation type="submission" date="2015-03" db="EMBL/GenBank/DDBJ databases">
        <title>RNA-seq based gene annotation and comparative genomics of four Zymoseptoria species reveal species-specific pathogenicity related genes and transposable element activity.</title>
        <authorList>
            <person name="Grandaubert J."/>
            <person name="Bhattacharyya A."/>
            <person name="Stukenbrock E.H."/>
        </authorList>
    </citation>
    <scope>NUCLEOTIDE SEQUENCE [LARGE SCALE GENOMIC DNA]</scope>
    <source>
        <strain evidence="2 3">Zb18110</strain>
    </source>
</reference>
<sequence length="178" mass="20189">MTSPEYHKAASAYLDCQAAAWLIFTDNALLHRANSIDDEVEGHGSSASFAYWDQHKDAMTDLIARVRKDASCDGQGIDGYAVHFIRTYIVQGGESCPVDVRSRILRHLAKRAQDQRGRLSDLRRSDRRKAMYGTQELKNELHLGTKPGSPQLYHLGKDQSGPPRSFLQRCAEHYMRHF</sequence>
<organism evidence="2 3">
    <name type="scientific">Zymoseptoria brevis</name>
    <dbReference type="NCBI Taxonomy" id="1047168"/>
    <lineage>
        <taxon>Eukaryota</taxon>
        <taxon>Fungi</taxon>
        <taxon>Dikarya</taxon>
        <taxon>Ascomycota</taxon>
        <taxon>Pezizomycotina</taxon>
        <taxon>Dothideomycetes</taxon>
        <taxon>Dothideomycetidae</taxon>
        <taxon>Mycosphaerellales</taxon>
        <taxon>Mycosphaerellaceae</taxon>
        <taxon>Zymoseptoria</taxon>
    </lineage>
</organism>
<proteinExistence type="predicted"/>
<dbReference type="EMBL" id="LAFY01005809">
    <property type="protein sequence ID" value="KJX92416.1"/>
    <property type="molecule type" value="Genomic_DNA"/>
</dbReference>
<comment type="caution">
    <text evidence="2">The sequence shown here is derived from an EMBL/GenBank/DDBJ whole genome shotgun (WGS) entry which is preliminary data.</text>
</comment>
<evidence type="ECO:0000256" key="1">
    <source>
        <dbReference type="SAM" id="MobiDB-lite"/>
    </source>
</evidence>
<evidence type="ECO:0000313" key="3">
    <source>
        <dbReference type="Proteomes" id="UP000033647"/>
    </source>
</evidence>
<gene>
    <name evidence="2" type="ORF">TI39_contig5854g00003</name>
</gene>
<protein>
    <submittedName>
        <fullName evidence="2">Uncharacterized protein</fullName>
    </submittedName>
</protein>
<feature type="region of interest" description="Disordered" evidence="1">
    <location>
        <begin position="141"/>
        <end position="164"/>
    </location>
</feature>
<evidence type="ECO:0000313" key="2">
    <source>
        <dbReference type="EMBL" id="KJX92416.1"/>
    </source>
</evidence>
<dbReference type="AlphaFoldDB" id="A0A0F4G4Z6"/>